<feature type="domain" description="CCHC-type" evidence="3">
    <location>
        <begin position="192"/>
        <end position="206"/>
    </location>
</feature>
<comment type="caution">
    <text evidence="4">The sequence shown here is derived from an EMBL/GenBank/DDBJ whole genome shotgun (WGS) entry which is preliminary data.</text>
</comment>
<proteinExistence type="predicted"/>
<keyword evidence="1" id="KW-0863">Zinc-finger</keyword>
<name>A0AAW1JT75_SAPOF</name>
<keyword evidence="1" id="KW-0862">Zinc</keyword>
<evidence type="ECO:0000313" key="4">
    <source>
        <dbReference type="EMBL" id="KAK9707253.1"/>
    </source>
</evidence>
<sequence>MESVQNTMKMFGHDTMKLDRFDGTNFLRWKEKMKFLLTVLKVFYVLDPNLGNIPEPSDEDTDGIITERMKRIEDEMLCRGYILNSLSDRLYDLYTPIQSTKDMWNSLKYKYDAEKKKLLHTSEEFTLDQIQKHLRIEEETRIRENELNVGSSSKEHYISQSNKGKKRKANNNASDNPKQYKNGKRDMSEIICHNCGNKGHIKRFCRFPKKEQNCRYPNLYPPKQTL</sequence>
<dbReference type="GO" id="GO:0008270">
    <property type="term" value="F:zinc ion binding"/>
    <property type="evidence" value="ECO:0007669"/>
    <property type="project" value="UniProtKB-KW"/>
</dbReference>
<dbReference type="AlphaFoldDB" id="A0AAW1JT75"/>
<dbReference type="PANTHER" id="PTHR47592:SF31">
    <property type="entry name" value="ZINC FINGER, CCHC-TYPE-RELATED"/>
    <property type="match status" value="1"/>
</dbReference>
<evidence type="ECO:0000256" key="2">
    <source>
        <dbReference type="SAM" id="MobiDB-lite"/>
    </source>
</evidence>
<dbReference type="Gene3D" id="4.10.60.10">
    <property type="entry name" value="Zinc finger, CCHC-type"/>
    <property type="match status" value="1"/>
</dbReference>
<accession>A0AAW1JT75</accession>
<dbReference type="InterPro" id="IPR036875">
    <property type="entry name" value="Znf_CCHC_sf"/>
</dbReference>
<feature type="region of interest" description="Disordered" evidence="2">
    <location>
        <begin position="147"/>
        <end position="182"/>
    </location>
</feature>
<reference evidence="4" key="1">
    <citation type="submission" date="2024-03" db="EMBL/GenBank/DDBJ databases">
        <title>WGS assembly of Saponaria officinalis var. Norfolk2.</title>
        <authorList>
            <person name="Jenkins J."/>
            <person name="Shu S."/>
            <person name="Grimwood J."/>
            <person name="Barry K."/>
            <person name="Goodstein D."/>
            <person name="Schmutz J."/>
            <person name="Leebens-Mack J."/>
            <person name="Osbourn A."/>
        </authorList>
    </citation>
    <scope>NUCLEOTIDE SEQUENCE [LARGE SCALE GENOMIC DNA]</scope>
    <source>
        <strain evidence="4">JIC</strain>
    </source>
</reference>
<evidence type="ECO:0000259" key="3">
    <source>
        <dbReference type="PROSITE" id="PS50158"/>
    </source>
</evidence>
<evidence type="ECO:0000313" key="5">
    <source>
        <dbReference type="Proteomes" id="UP001443914"/>
    </source>
</evidence>
<dbReference type="EMBL" id="JBDFQZ010000007">
    <property type="protein sequence ID" value="KAK9707253.1"/>
    <property type="molecule type" value="Genomic_DNA"/>
</dbReference>
<organism evidence="4 5">
    <name type="scientific">Saponaria officinalis</name>
    <name type="common">Common soapwort</name>
    <name type="synonym">Lychnis saponaria</name>
    <dbReference type="NCBI Taxonomy" id="3572"/>
    <lineage>
        <taxon>Eukaryota</taxon>
        <taxon>Viridiplantae</taxon>
        <taxon>Streptophyta</taxon>
        <taxon>Embryophyta</taxon>
        <taxon>Tracheophyta</taxon>
        <taxon>Spermatophyta</taxon>
        <taxon>Magnoliopsida</taxon>
        <taxon>eudicotyledons</taxon>
        <taxon>Gunneridae</taxon>
        <taxon>Pentapetalae</taxon>
        <taxon>Caryophyllales</taxon>
        <taxon>Caryophyllaceae</taxon>
        <taxon>Caryophylleae</taxon>
        <taxon>Saponaria</taxon>
    </lineage>
</organism>
<protein>
    <recommendedName>
        <fullName evidence="3">CCHC-type domain-containing protein</fullName>
    </recommendedName>
</protein>
<dbReference type="PANTHER" id="PTHR47592">
    <property type="entry name" value="PBF68 PROTEIN"/>
    <property type="match status" value="1"/>
</dbReference>
<dbReference type="Proteomes" id="UP001443914">
    <property type="component" value="Unassembled WGS sequence"/>
</dbReference>
<gene>
    <name evidence="4" type="ORF">RND81_07G183900</name>
</gene>
<dbReference type="InterPro" id="IPR001878">
    <property type="entry name" value="Znf_CCHC"/>
</dbReference>
<keyword evidence="5" id="KW-1185">Reference proteome</keyword>
<dbReference type="PROSITE" id="PS50158">
    <property type="entry name" value="ZF_CCHC"/>
    <property type="match status" value="1"/>
</dbReference>
<dbReference type="Pfam" id="PF14223">
    <property type="entry name" value="Retrotran_gag_2"/>
    <property type="match status" value="1"/>
</dbReference>
<dbReference type="SUPFAM" id="SSF57756">
    <property type="entry name" value="Retrovirus zinc finger-like domains"/>
    <property type="match status" value="1"/>
</dbReference>
<dbReference type="GO" id="GO:0003676">
    <property type="term" value="F:nucleic acid binding"/>
    <property type="evidence" value="ECO:0007669"/>
    <property type="project" value="InterPro"/>
</dbReference>
<evidence type="ECO:0000256" key="1">
    <source>
        <dbReference type="PROSITE-ProRule" id="PRU00047"/>
    </source>
</evidence>
<keyword evidence="1" id="KW-0479">Metal-binding</keyword>